<evidence type="ECO:0000313" key="2">
    <source>
        <dbReference type="Proteomes" id="UP000006729"/>
    </source>
</evidence>
<keyword evidence="2" id="KW-1185">Reference proteome</keyword>
<protein>
    <submittedName>
        <fullName evidence="1">Uncharacterized protein</fullName>
    </submittedName>
</protein>
<reference evidence="1 2" key="1">
    <citation type="journal article" date="2006" name="Science">
        <title>The genome of black cottonwood, Populus trichocarpa (Torr. &amp; Gray).</title>
        <authorList>
            <person name="Tuskan G.A."/>
            <person name="Difazio S."/>
            <person name="Jansson S."/>
            <person name="Bohlmann J."/>
            <person name="Grigoriev I."/>
            <person name="Hellsten U."/>
            <person name="Putnam N."/>
            <person name="Ralph S."/>
            <person name="Rombauts S."/>
            <person name="Salamov A."/>
            <person name="Schein J."/>
            <person name="Sterck L."/>
            <person name="Aerts A."/>
            <person name="Bhalerao R.R."/>
            <person name="Bhalerao R.P."/>
            <person name="Blaudez D."/>
            <person name="Boerjan W."/>
            <person name="Brun A."/>
            <person name="Brunner A."/>
            <person name="Busov V."/>
            <person name="Campbell M."/>
            <person name="Carlson J."/>
            <person name="Chalot M."/>
            <person name="Chapman J."/>
            <person name="Chen G.L."/>
            <person name="Cooper D."/>
            <person name="Coutinho P.M."/>
            <person name="Couturier J."/>
            <person name="Covert S."/>
            <person name="Cronk Q."/>
            <person name="Cunningham R."/>
            <person name="Davis J."/>
            <person name="Degroeve S."/>
            <person name="Dejardin A."/>
            <person name="Depamphilis C."/>
            <person name="Detter J."/>
            <person name="Dirks B."/>
            <person name="Dubchak I."/>
            <person name="Duplessis S."/>
            <person name="Ehlting J."/>
            <person name="Ellis B."/>
            <person name="Gendler K."/>
            <person name="Goodstein D."/>
            <person name="Gribskov M."/>
            <person name="Grimwood J."/>
            <person name="Groover A."/>
            <person name="Gunter L."/>
            <person name="Hamberger B."/>
            <person name="Heinze B."/>
            <person name="Helariutta Y."/>
            <person name="Henrissat B."/>
            <person name="Holligan D."/>
            <person name="Holt R."/>
            <person name="Huang W."/>
            <person name="Islam-Faridi N."/>
            <person name="Jones S."/>
            <person name="Jones-Rhoades M."/>
            <person name="Jorgensen R."/>
            <person name="Joshi C."/>
            <person name="Kangasjarvi J."/>
            <person name="Karlsson J."/>
            <person name="Kelleher C."/>
            <person name="Kirkpatrick R."/>
            <person name="Kirst M."/>
            <person name="Kohler A."/>
            <person name="Kalluri U."/>
            <person name="Larimer F."/>
            <person name="Leebens-Mack J."/>
            <person name="Leple J.C."/>
            <person name="Locascio P."/>
            <person name="Lou Y."/>
            <person name="Lucas S."/>
            <person name="Martin F."/>
            <person name="Montanini B."/>
            <person name="Napoli C."/>
            <person name="Nelson D.R."/>
            <person name="Nelson C."/>
            <person name="Nieminen K."/>
            <person name="Nilsson O."/>
            <person name="Pereda V."/>
            <person name="Peter G."/>
            <person name="Philippe R."/>
            <person name="Pilate G."/>
            <person name="Poliakov A."/>
            <person name="Razumovskaya J."/>
            <person name="Richardson P."/>
            <person name="Rinaldi C."/>
            <person name="Ritland K."/>
            <person name="Rouze P."/>
            <person name="Ryaboy D."/>
            <person name="Schmutz J."/>
            <person name="Schrader J."/>
            <person name="Segerman B."/>
            <person name="Shin H."/>
            <person name="Siddiqui A."/>
            <person name="Sterky F."/>
            <person name="Terry A."/>
            <person name="Tsai C.J."/>
            <person name="Uberbacher E."/>
            <person name="Unneberg P."/>
            <person name="Vahala J."/>
            <person name="Wall K."/>
            <person name="Wessler S."/>
            <person name="Yang G."/>
            <person name="Yin T."/>
            <person name="Douglas C."/>
            <person name="Marra M."/>
            <person name="Sandberg G."/>
            <person name="Van de Peer Y."/>
            <person name="Rokhsar D."/>
        </authorList>
    </citation>
    <scope>NUCLEOTIDE SEQUENCE [LARGE SCALE GENOMIC DNA]</scope>
    <source>
        <strain evidence="2">cv. Nisqually</strain>
    </source>
</reference>
<accession>A0A2K2B429</accession>
<dbReference type="AlphaFoldDB" id="A0A2K2B429"/>
<name>A0A2K2B429_POPTR</name>
<dbReference type="InParanoid" id="A0A2K2B429"/>
<proteinExistence type="predicted"/>
<organism evidence="1 2">
    <name type="scientific">Populus trichocarpa</name>
    <name type="common">Western balsam poplar</name>
    <name type="synonym">Populus balsamifera subsp. trichocarpa</name>
    <dbReference type="NCBI Taxonomy" id="3694"/>
    <lineage>
        <taxon>Eukaryota</taxon>
        <taxon>Viridiplantae</taxon>
        <taxon>Streptophyta</taxon>
        <taxon>Embryophyta</taxon>
        <taxon>Tracheophyta</taxon>
        <taxon>Spermatophyta</taxon>
        <taxon>Magnoliopsida</taxon>
        <taxon>eudicotyledons</taxon>
        <taxon>Gunneridae</taxon>
        <taxon>Pentapetalae</taxon>
        <taxon>rosids</taxon>
        <taxon>fabids</taxon>
        <taxon>Malpighiales</taxon>
        <taxon>Salicaceae</taxon>
        <taxon>Saliceae</taxon>
        <taxon>Populus</taxon>
    </lineage>
</organism>
<dbReference type="EMBL" id="CM009292">
    <property type="protein sequence ID" value="PNT44536.1"/>
    <property type="molecule type" value="Genomic_DNA"/>
</dbReference>
<sequence>MIVISSFLPRGILHYKCSYKWKAMFILQILLMHRCSLICKLNCQSCNLMSWFALTSVNLLSFCSVS</sequence>
<gene>
    <name evidence="1" type="ORF">POPTR_003G090700</name>
</gene>
<evidence type="ECO:0000313" key="1">
    <source>
        <dbReference type="EMBL" id="PNT44536.1"/>
    </source>
</evidence>
<dbReference type="Proteomes" id="UP000006729">
    <property type="component" value="Chromosome 3"/>
</dbReference>